<keyword evidence="4" id="KW-1185">Reference proteome</keyword>
<dbReference type="InterPro" id="IPR005646">
    <property type="entry name" value="FapA"/>
</dbReference>
<evidence type="ECO:0000256" key="1">
    <source>
        <dbReference type="SAM" id="Coils"/>
    </source>
</evidence>
<dbReference type="Pfam" id="PF20250">
    <property type="entry name" value="FapA_N"/>
    <property type="match status" value="1"/>
</dbReference>
<name>A0A0C4Y0K7_9BURK</name>
<protein>
    <recommendedName>
        <fullName evidence="2">Flagellar Assembly Protein A N-terminal region domain-containing protein</fullName>
    </recommendedName>
</protein>
<proteinExistence type="predicted"/>
<dbReference type="PANTHER" id="PTHR38032">
    <property type="entry name" value="POLYMERASE-RELATED"/>
    <property type="match status" value="1"/>
</dbReference>
<evidence type="ECO:0000313" key="4">
    <source>
        <dbReference type="Proteomes" id="UP000031843"/>
    </source>
</evidence>
<reference evidence="3 4" key="1">
    <citation type="journal article" date="2015" name="Genome Announc.">
        <title>Complete Genome Sequence of Cupriavidus basilensis 4G11, Isolated from the Oak Ridge Field Research Center Site.</title>
        <authorList>
            <person name="Ray J."/>
            <person name="Waters R.J."/>
            <person name="Skerker J.M."/>
            <person name="Kuehl J.V."/>
            <person name="Price M.N."/>
            <person name="Huang J."/>
            <person name="Chakraborty R."/>
            <person name="Arkin A.P."/>
            <person name="Deutschbauer A."/>
        </authorList>
    </citation>
    <scope>NUCLEOTIDE SEQUENCE [LARGE SCALE GENOMIC DNA]</scope>
    <source>
        <strain evidence="3">4G11</strain>
    </source>
</reference>
<gene>
    <name evidence="3" type="ORF">RR42_m1039</name>
</gene>
<dbReference type="RefSeq" id="WP_236701980.1">
    <property type="nucleotide sequence ID" value="NZ_CP010536.1"/>
</dbReference>
<dbReference type="GO" id="GO:0000902">
    <property type="term" value="P:cell morphogenesis"/>
    <property type="evidence" value="ECO:0007669"/>
    <property type="project" value="InterPro"/>
</dbReference>
<dbReference type="PANTHER" id="PTHR38032:SF1">
    <property type="entry name" value="RNA-BINDING PROTEIN KHPB N-TERMINAL DOMAIN-CONTAINING PROTEIN"/>
    <property type="match status" value="1"/>
</dbReference>
<dbReference type="Proteomes" id="UP000031843">
    <property type="component" value="Chromosome main"/>
</dbReference>
<dbReference type="Pfam" id="PF03961">
    <property type="entry name" value="FapA"/>
    <property type="match status" value="1"/>
</dbReference>
<accession>A0A0C4Y0K7</accession>
<dbReference type="InterPro" id="IPR046866">
    <property type="entry name" value="FapA_N"/>
</dbReference>
<dbReference type="STRING" id="68895.RR42_m1039"/>
<evidence type="ECO:0000259" key="2">
    <source>
        <dbReference type="Pfam" id="PF20250"/>
    </source>
</evidence>
<dbReference type="InterPro" id="IPR036145">
    <property type="entry name" value="MinC_C_sf"/>
</dbReference>
<evidence type="ECO:0000313" key="3">
    <source>
        <dbReference type="EMBL" id="AJG18447.1"/>
    </source>
</evidence>
<keyword evidence="1" id="KW-0175">Coiled coil</keyword>
<dbReference type="EMBL" id="CP010536">
    <property type="protein sequence ID" value="AJG18447.1"/>
    <property type="molecule type" value="Genomic_DNA"/>
</dbReference>
<sequence length="563" mass="58916">MIHQWNYRMENRGQDTEAGGLRLSLDDSTRQLRAAYAAMPGRMAPDRAALQEALARGGWAQAKLDTAAIGTFLAQCQRATEGTPVEALIGELTDGYFDLSVSSDNLSVRLNLLPPQGGREVSRDEIRAALAERGIKAEPDSAALRGAVEAGHCDGLEIATGRAPLPGMPARFESLLAPPKPLVAEDESGRIDLRDLGTLLLVNPGAPLMRRIPARQGSDGIDVFGKVVPAVPAADPPFADGLTGVAQDPADPEVLVAAISGSPSLSAQGASVSPVVDVEAVDMHSGNVTFDGTLRVNGDIRTGMTVRVTGDVIVTGTIEAAHVEAGGNVVVKGGIIGKAEGTHQGAHQGTQQGAEGVALARVTCKGSLHARFIESAVVEAGTEVKVESGIRQSDVCAGRSIIAGSPKGGQGNITGGRCRAQLAVRTATLGASAGTATIVQVGTNPYAEAEKAELEAQRRQLEAEQAKVQQLVSFFAKHPEKAVGDMREKARATLFKLTRDSIALDARLAKLAEQLRPSPEAVIEVSRRIHGGCSLHIGQKSMKIMEDKPGGHVRLVEDRIALV</sequence>
<dbReference type="InterPro" id="IPR046865">
    <property type="entry name" value="FapA_b_solenoid"/>
</dbReference>
<organism evidence="3 4">
    <name type="scientific">Cupriavidus basilensis</name>
    <dbReference type="NCBI Taxonomy" id="68895"/>
    <lineage>
        <taxon>Bacteria</taxon>
        <taxon>Pseudomonadati</taxon>
        <taxon>Pseudomonadota</taxon>
        <taxon>Betaproteobacteria</taxon>
        <taxon>Burkholderiales</taxon>
        <taxon>Burkholderiaceae</taxon>
        <taxon>Cupriavidus</taxon>
    </lineage>
</organism>
<dbReference type="AlphaFoldDB" id="A0A0C4Y0K7"/>
<feature type="domain" description="Flagellar Assembly Protein A N-terminal region" evidence="2">
    <location>
        <begin position="98"/>
        <end position="266"/>
    </location>
</feature>
<dbReference type="SUPFAM" id="SSF63848">
    <property type="entry name" value="Cell-division inhibitor MinC, C-terminal domain"/>
    <property type="match status" value="1"/>
</dbReference>
<feature type="coiled-coil region" evidence="1">
    <location>
        <begin position="444"/>
        <end position="471"/>
    </location>
</feature>
<dbReference type="KEGG" id="cbw:RR42_m1039"/>